<dbReference type="Proteomes" id="UP000308705">
    <property type="component" value="Unassembled WGS sequence"/>
</dbReference>
<evidence type="ECO:0000313" key="10">
    <source>
        <dbReference type="EMBL" id="TKK80943.1"/>
    </source>
</evidence>
<dbReference type="Gene3D" id="1.10.510.10">
    <property type="entry name" value="Transferase(Phosphotransferase) domain 1"/>
    <property type="match status" value="1"/>
</dbReference>
<evidence type="ECO:0000259" key="9">
    <source>
        <dbReference type="PROSITE" id="PS50011"/>
    </source>
</evidence>
<comment type="similarity">
    <text evidence="1">Belongs to the protein kinase superfamily. NEK Ser/Thr protein kinase family. NIMA subfamily.</text>
</comment>
<sequence length="677" mass="71034">MTPETIGPYLLERRLGEGGMGVAYLAAAPGGRPVVVKVIRAELAGHPAIRLRFAREIEMARRMRSPSTPALVDADATAARPYLVTEYLPGPTLADAAPLPPQRLRQVATDVLRGLVEFHRAGIVHRDLKPDNIVLAPGGARVIDFGLARHLHDPVELTHPGVPPGTIHVMAPELWRGEAAGFAADVFAWGVAVAYAGTRRWPFSGTEQELRDAILGEPPQLDGLDPGLLALVTRALDKDPAARPTAEDLLRGLTRPGRRSRAVVRALTVAGLGLAAVAQCLVLGVLALPTGTPTYVTAAVSAGIWCSLLAIFWGVAPPGLAVRETPEDDPRWRVHLRVPALLQPVVAGVAVAAVTTVVSGWAYGLTLGLILGAAADRRVCARGRSPVELGPVPRSGRPAAFGLAAGSGVLAGLVTGHVIAGAVVFAGCSGVAAWRTVFGPSTGTPAARPSVRTDLLVTAIGALALALLAGNAAGTVRYVAGSLLTLDRLPRSGEMFDQFSAMCAEALPAVGLPLGLWYVLTGATARYLVATAWRAPGAVAEPRTRVLSWVPALVLLPHLAVALPPSDPCDDYLGRRQRSSHLGTDGRLERFSTPVTIETGGARAEFSLRWTDEPGCAWALVTSSGRPALIWLERAAERLGERSALGLSHTESHPFAGGRVRACAEIAGRRDCTAWVP</sequence>
<evidence type="ECO:0000256" key="2">
    <source>
        <dbReference type="ARBA" id="ARBA00012513"/>
    </source>
</evidence>
<evidence type="ECO:0000256" key="6">
    <source>
        <dbReference type="ARBA" id="ARBA00022840"/>
    </source>
</evidence>
<evidence type="ECO:0000256" key="4">
    <source>
        <dbReference type="ARBA" id="ARBA00022741"/>
    </source>
</evidence>
<dbReference type="AlphaFoldDB" id="A0A4V5UXI1"/>
<evidence type="ECO:0000313" key="11">
    <source>
        <dbReference type="Proteomes" id="UP000308705"/>
    </source>
</evidence>
<dbReference type="PROSITE" id="PS00108">
    <property type="entry name" value="PROTEIN_KINASE_ST"/>
    <property type="match status" value="1"/>
</dbReference>
<evidence type="ECO:0000256" key="7">
    <source>
        <dbReference type="PROSITE-ProRule" id="PRU10141"/>
    </source>
</evidence>
<feature type="domain" description="Protein kinase" evidence="9">
    <location>
        <begin position="9"/>
        <end position="258"/>
    </location>
</feature>
<dbReference type="PANTHER" id="PTHR43671">
    <property type="entry name" value="SERINE/THREONINE-PROTEIN KINASE NEK"/>
    <property type="match status" value="1"/>
</dbReference>
<comment type="caution">
    <text evidence="10">The sequence shown here is derived from an EMBL/GenBank/DDBJ whole genome shotgun (WGS) entry which is preliminary data.</text>
</comment>
<name>A0A4V5UXI1_9ACTN</name>
<dbReference type="GO" id="GO:0005524">
    <property type="term" value="F:ATP binding"/>
    <property type="evidence" value="ECO:0007669"/>
    <property type="project" value="UniProtKB-UniRule"/>
</dbReference>
<keyword evidence="8" id="KW-1133">Transmembrane helix</keyword>
<dbReference type="OrthoDB" id="3915799at2"/>
<dbReference type="GO" id="GO:0004674">
    <property type="term" value="F:protein serine/threonine kinase activity"/>
    <property type="evidence" value="ECO:0007669"/>
    <property type="project" value="UniProtKB-KW"/>
</dbReference>
<dbReference type="InterPro" id="IPR017441">
    <property type="entry name" value="Protein_kinase_ATP_BS"/>
</dbReference>
<dbReference type="Gene3D" id="3.30.200.20">
    <property type="entry name" value="Phosphorylase Kinase, domain 1"/>
    <property type="match status" value="1"/>
</dbReference>
<feature type="transmembrane region" description="Helical" evidence="8">
    <location>
        <begin position="263"/>
        <end position="288"/>
    </location>
</feature>
<gene>
    <name evidence="10" type="ORF">FDA94_34640</name>
</gene>
<dbReference type="Pfam" id="PF00069">
    <property type="entry name" value="Pkinase"/>
    <property type="match status" value="1"/>
</dbReference>
<keyword evidence="3" id="KW-0808">Transferase</keyword>
<proteinExistence type="inferred from homology"/>
<dbReference type="EMBL" id="SZQA01000051">
    <property type="protein sequence ID" value="TKK80943.1"/>
    <property type="molecule type" value="Genomic_DNA"/>
</dbReference>
<accession>A0A4V5UXI1</accession>
<dbReference type="InterPro" id="IPR000719">
    <property type="entry name" value="Prot_kinase_dom"/>
</dbReference>
<feature type="binding site" evidence="7">
    <location>
        <position position="37"/>
    </location>
    <ligand>
        <name>ATP</name>
        <dbReference type="ChEBI" id="CHEBI:30616"/>
    </ligand>
</feature>
<feature type="transmembrane region" description="Helical" evidence="8">
    <location>
        <begin position="455"/>
        <end position="479"/>
    </location>
</feature>
<evidence type="ECO:0000256" key="8">
    <source>
        <dbReference type="SAM" id="Phobius"/>
    </source>
</evidence>
<dbReference type="PANTHER" id="PTHR43671:SF13">
    <property type="entry name" value="SERINE_THREONINE-PROTEIN KINASE NEK2"/>
    <property type="match status" value="1"/>
</dbReference>
<feature type="transmembrane region" description="Helical" evidence="8">
    <location>
        <begin position="294"/>
        <end position="316"/>
    </location>
</feature>
<dbReference type="PROSITE" id="PS50011">
    <property type="entry name" value="PROTEIN_KINASE_DOM"/>
    <property type="match status" value="1"/>
</dbReference>
<keyword evidence="4 7" id="KW-0547">Nucleotide-binding</keyword>
<keyword evidence="10" id="KW-0723">Serine/threonine-protein kinase</keyword>
<keyword evidence="8" id="KW-0472">Membrane</keyword>
<keyword evidence="6 7" id="KW-0067">ATP-binding</keyword>
<dbReference type="InterPro" id="IPR008271">
    <property type="entry name" value="Ser/Thr_kinase_AS"/>
</dbReference>
<dbReference type="InterPro" id="IPR011009">
    <property type="entry name" value="Kinase-like_dom_sf"/>
</dbReference>
<feature type="transmembrane region" description="Helical" evidence="8">
    <location>
        <begin position="499"/>
        <end position="520"/>
    </location>
</feature>
<dbReference type="RefSeq" id="WP_137251277.1">
    <property type="nucleotide sequence ID" value="NZ_SZQA01000051.1"/>
</dbReference>
<reference evidence="10 11" key="1">
    <citation type="submission" date="2019-04" db="EMBL/GenBank/DDBJ databases">
        <title>Herbidospora sp. NEAU-GS14.nov., a novel actinomycete isolated from soil.</title>
        <authorList>
            <person name="Han L."/>
        </authorList>
    </citation>
    <scope>NUCLEOTIDE SEQUENCE [LARGE SCALE GENOMIC DNA]</scope>
    <source>
        <strain evidence="10 11">NEAU-GS14</strain>
    </source>
</reference>
<dbReference type="PROSITE" id="PS00107">
    <property type="entry name" value="PROTEIN_KINASE_ATP"/>
    <property type="match status" value="1"/>
</dbReference>
<evidence type="ECO:0000256" key="3">
    <source>
        <dbReference type="ARBA" id="ARBA00022679"/>
    </source>
</evidence>
<dbReference type="SUPFAM" id="SSF56112">
    <property type="entry name" value="Protein kinase-like (PK-like)"/>
    <property type="match status" value="1"/>
</dbReference>
<protein>
    <recommendedName>
        <fullName evidence="2">non-specific serine/threonine protein kinase</fullName>
        <ecNumber evidence="2">2.7.11.1</ecNumber>
    </recommendedName>
</protein>
<keyword evidence="11" id="KW-1185">Reference proteome</keyword>
<dbReference type="InterPro" id="IPR050660">
    <property type="entry name" value="NEK_Ser/Thr_kinase"/>
</dbReference>
<dbReference type="CDD" id="cd14014">
    <property type="entry name" value="STKc_PknB_like"/>
    <property type="match status" value="1"/>
</dbReference>
<dbReference type="EC" id="2.7.11.1" evidence="2"/>
<dbReference type="SMART" id="SM00220">
    <property type="entry name" value="S_TKc"/>
    <property type="match status" value="1"/>
</dbReference>
<organism evidence="10 11">
    <name type="scientific">Herbidospora galbida</name>
    <dbReference type="NCBI Taxonomy" id="2575442"/>
    <lineage>
        <taxon>Bacteria</taxon>
        <taxon>Bacillati</taxon>
        <taxon>Actinomycetota</taxon>
        <taxon>Actinomycetes</taxon>
        <taxon>Streptosporangiales</taxon>
        <taxon>Streptosporangiaceae</taxon>
        <taxon>Herbidospora</taxon>
    </lineage>
</organism>
<feature type="transmembrane region" description="Helical" evidence="8">
    <location>
        <begin position="341"/>
        <end position="363"/>
    </location>
</feature>
<evidence type="ECO:0000256" key="1">
    <source>
        <dbReference type="ARBA" id="ARBA00010886"/>
    </source>
</evidence>
<keyword evidence="8" id="KW-0812">Transmembrane</keyword>
<evidence type="ECO:0000256" key="5">
    <source>
        <dbReference type="ARBA" id="ARBA00022777"/>
    </source>
</evidence>
<keyword evidence="5 10" id="KW-0418">Kinase</keyword>